<proteinExistence type="predicted"/>
<gene>
    <name evidence="2" type="ORF">COK99_01355</name>
</gene>
<dbReference type="RefSeq" id="WP_098685563.1">
    <property type="nucleotide sequence ID" value="NZ_CAKJXA010000026.1"/>
</dbReference>
<accession>A0A9X7BSP4</accession>
<keyword evidence="1" id="KW-0175">Coiled coil</keyword>
<sequence>MPLNNSEYEIKINENTLKFTIFKDGQKLPFEDFQNISWALQGALASIKRTEAEIKRREKENEITKSSY</sequence>
<evidence type="ECO:0000313" key="3">
    <source>
        <dbReference type="Proteomes" id="UP000223366"/>
    </source>
</evidence>
<name>A0A9X7BSP4_BACTU</name>
<organism evidence="2 3">
    <name type="scientific">Bacillus thuringiensis</name>
    <dbReference type="NCBI Taxonomy" id="1428"/>
    <lineage>
        <taxon>Bacteria</taxon>
        <taxon>Bacillati</taxon>
        <taxon>Bacillota</taxon>
        <taxon>Bacilli</taxon>
        <taxon>Bacillales</taxon>
        <taxon>Bacillaceae</taxon>
        <taxon>Bacillus</taxon>
        <taxon>Bacillus cereus group</taxon>
    </lineage>
</organism>
<dbReference type="EMBL" id="NVDU01000003">
    <property type="protein sequence ID" value="PFV35696.1"/>
    <property type="molecule type" value="Genomic_DNA"/>
</dbReference>
<reference evidence="2 3" key="1">
    <citation type="submission" date="2017-09" db="EMBL/GenBank/DDBJ databases">
        <title>Large-scale bioinformatics analysis of Bacillus genomes uncovers conserved roles of natural products in bacterial physiology.</title>
        <authorList>
            <consortium name="Agbiome Team Llc"/>
            <person name="Bleich R.M."/>
            <person name="Grubbs K.J."/>
            <person name="Santa Maria K.C."/>
            <person name="Allen S.E."/>
            <person name="Farag S."/>
            <person name="Shank E.A."/>
            <person name="Bowers A."/>
        </authorList>
    </citation>
    <scope>NUCLEOTIDE SEQUENCE [LARGE SCALE GENOMIC DNA]</scope>
    <source>
        <strain evidence="2 3">AFS060060</strain>
    </source>
</reference>
<dbReference type="Proteomes" id="UP000223366">
    <property type="component" value="Unassembled WGS sequence"/>
</dbReference>
<evidence type="ECO:0000313" key="2">
    <source>
        <dbReference type="EMBL" id="PFV35696.1"/>
    </source>
</evidence>
<feature type="coiled-coil region" evidence="1">
    <location>
        <begin position="40"/>
        <end position="67"/>
    </location>
</feature>
<comment type="caution">
    <text evidence="2">The sequence shown here is derived from an EMBL/GenBank/DDBJ whole genome shotgun (WGS) entry which is preliminary data.</text>
</comment>
<dbReference type="AlphaFoldDB" id="A0A9X7BSP4"/>
<evidence type="ECO:0000256" key="1">
    <source>
        <dbReference type="SAM" id="Coils"/>
    </source>
</evidence>
<protein>
    <submittedName>
        <fullName evidence="2">Uncharacterized protein</fullName>
    </submittedName>
</protein>